<proteinExistence type="predicted"/>
<dbReference type="Proteomes" id="UP000325411">
    <property type="component" value="Unassembled WGS sequence"/>
</dbReference>
<dbReference type="Gene3D" id="1.10.630.10">
    <property type="entry name" value="Cytochrome P450"/>
    <property type="match status" value="1"/>
</dbReference>
<keyword evidence="3" id="KW-0560">Oxidoreductase</keyword>
<gene>
    <name evidence="3" type="primary">cypX</name>
    <name evidence="3" type="ORF">BACERE00174_01372</name>
    <name evidence="1" type="ORF">FYW06_22115</name>
    <name evidence="2" type="ORF">P6U22_27940</name>
</gene>
<dbReference type="EMBL" id="FWYW01000056">
    <property type="protein sequence ID" value="SMD76679.1"/>
    <property type="molecule type" value="Genomic_DNA"/>
</dbReference>
<dbReference type="GO" id="GO:0004497">
    <property type="term" value="F:monooxygenase activity"/>
    <property type="evidence" value="ECO:0007669"/>
    <property type="project" value="InterPro"/>
</dbReference>
<dbReference type="GO" id="GO:0020037">
    <property type="term" value="F:heme binding"/>
    <property type="evidence" value="ECO:0007669"/>
    <property type="project" value="InterPro"/>
</dbReference>
<dbReference type="Proteomes" id="UP000194422">
    <property type="component" value="Unassembled WGS sequence"/>
</dbReference>
<evidence type="ECO:0000313" key="4">
    <source>
        <dbReference type="Proteomes" id="UP000194422"/>
    </source>
</evidence>
<keyword evidence="6" id="KW-1185">Reference proteome</keyword>
<evidence type="ECO:0000313" key="3">
    <source>
        <dbReference type="EMBL" id="SMD76679.1"/>
    </source>
</evidence>
<reference evidence="2 6" key="3">
    <citation type="submission" date="2023-03" db="EMBL/GenBank/DDBJ databases">
        <title>Genetic diversity of Bacillus cereus sensu lato isolates from Slovenia.</title>
        <authorList>
            <person name="Abdelli M."/>
        </authorList>
    </citation>
    <scope>NUCLEOTIDE SEQUENCE [LARGE SCALE GENOMIC DNA]</scope>
    <source>
        <strain evidence="2 6">SIBC61B</strain>
    </source>
</reference>
<comment type="caution">
    <text evidence="1">The sequence shown here is derived from an EMBL/GenBank/DDBJ whole genome shotgun (WGS) entry which is preliminary data.</text>
</comment>
<dbReference type="GO" id="GO:0016705">
    <property type="term" value="F:oxidoreductase activity, acting on paired donors, with incorporation or reduction of molecular oxygen"/>
    <property type="evidence" value="ECO:0007669"/>
    <property type="project" value="InterPro"/>
</dbReference>
<organism evidence="1 5">
    <name type="scientific">Bacillus paranthracis</name>
    <dbReference type="NCBI Taxonomy" id="2026186"/>
    <lineage>
        <taxon>Bacteria</taxon>
        <taxon>Bacillati</taxon>
        <taxon>Bacillota</taxon>
        <taxon>Bacilli</taxon>
        <taxon>Bacillales</taxon>
        <taxon>Bacillaceae</taxon>
        <taxon>Bacillus</taxon>
        <taxon>Bacillus cereus group</taxon>
    </lineage>
</organism>
<sequence>MIGATNCDSNVFEGPDKFNVYRPDIDIKKAFSGTARHLAFESSIYNCAGAAFAKLEIEIDSTIKDNISGKKLRDIKDFVKRTSKMK</sequence>
<evidence type="ECO:0000313" key="2">
    <source>
        <dbReference type="EMBL" id="MDG0944965.1"/>
    </source>
</evidence>
<dbReference type="GeneID" id="75086209"/>
<dbReference type="RefSeq" id="WP_001992624.1">
    <property type="nucleotide sequence ID" value="NZ_CP040880.1"/>
</dbReference>
<evidence type="ECO:0000313" key="6">
    <source>
        <dbReference type="Proteomes" id="UP001221338"/>
    </source>
</evidence>
<dbReference type="AlphaFoldDB" id="A0A5M9GRU9"/>
<name>A0A5M9GRU9_9BACI</name>
<dbReference type="GO" id="GO:0005506">
    <property type="term" value="F:iron ion binding"/>
    <property type="evidence" value="ECO:0007669"/>
    <property type="project" value="InterPro"/>
</dbReference>
<protein>
    <submittedName>
        <fullName evidence="1">Cytochrome</fullName>
    </submittedName>
    <submittedName>
        <fullName evidence="3">Pulcherriminic acid synthase</fullName>
        <ecNumber evidence="3">1.14.15.13</ecNumber>
    </submittedName>
</protein>
<dbReference type="EMBL" id="VXCE01000020">
    <property type="protein sequence ID" value="KAA8475524.1"/>
    <property type="molecule type" value="Genomic_DNA"/>
</dbReference>
<evidence type="ECO:0000313" key="1">
    <source>
        <dbReference type="EMBL" id="KAA8475524.1"/>
    </source>
</evidence>
<dbReference type="InterPro" id="IPR036396">
    <property type="entry name" value="Cyt_P450_sf"/>
</dbReference>
<dbReference type="EMBL" id="JARPRV010000037">
    <property type="protein sequence ID" value="MDG0944965.1"/>
    <property type="molecule type" value="Genomic_DNA"/>
</dbReference>
<dbReference type="SUPFAM" id="SSF48264">
    <property type="entry name" value="Cytochrome P450"/>
    <property type="match status" value="1"/>
</dbReference>
<reference evidence="3 4" key="1">
    <citation type="submission" date="2017-04" db="EMBL/GenBank/DDBJ databases">
        <authorList>
            <person name="Criscuolo A."/>
        </authorList>
    </citation>
    <scope>NUCLEOTIDE SEQUENCE [LARGE SCALE GENOMIC DNA]</scope>
    <source>
        <strain evidence="3">16-00174</strain>
    </source>
</reference>
<dbReference type="Proteomes" id="UP001221338">
    <property type="component" value="Unassembled WGS sequence"/>
</dbReference>
<accession>A0A5M9GRU9</accession>
<reference evidence="1 5" key="2">
    <citation type="submission" date="2019-09" db="EMBL/GenBank/DDBJ databases">
        <authorList>
            <person name="Geng P."/>
            <person name="Wan X."/>
            <person name="Zhou G."/>
            <person name="Yuan Z."/>
            <person name="Hu X."/>
        </authorList>
    </citation>
    <scope>NUCLEOTIDE SEQUENCE [LARGE SCALE GENOMIC DNA]</scope>
    <source>
        <strain evidence="1 5">EFR-4</strain>
    </source>
</reference>
<evidence type="ECO:0000313" key="5">
    <source>
        <dbReference type="Proteomes" id="UP000325411"/>
    </source>
</evidence>
<dbReference type="EC" id="1.14.15.13" evidence="3"/>